<dbReference type="AlphaFoldDB" id="A0A383W106"/>
<evidence type="ECO:0000313" key="1">
    <source>
        <dbReference type="EMBL" id="SZX71181.1"/>
    </source>
</evidence>
<sequence length="130" mass="13586">MVQQLLGPVLHQLGPAVVAACSVAVGAQTDKDKAAVLVGFRSLLSNLVSADSRLRLRSLPAAFQQQPAAAALSLQAALRTADEVTAARLWSRISSCCKELLLGSPGIRLERAGDTAADQCSMCSSFWGCC</sequence>
<organism evidence="1 2">
    <name type="scientific">Tetradesmus obliquus</name>
    <name type="common">Green alga</name>
    <name type="synonym">Acutodesmus obliquus</name>
    <dbReference type="NCBI Taxonomy" id="3088"/>
    <lineage>
        <taxon>Eukaryota</taxon>
        <taxon>Viridiplantae</taxon>
        <taxon>Chlorophyta</taxon>
        <taxon>core chlorophytes</taxon>
        <taxon>Chlorophyceae</taxon>
        <taxon>CS clade</taxon>
        <taxon>Sphaeropleales</taxon>
        <taxon>Scenedesmaceae</taxon>
        <taxon>Tetradesmus</taxon>
    </lineage>
</organism>
<dbReference type="EMBL" id="FNXT01001035">
    <property type="protein sequence ID" value="SZX71181.1"/>
    <property type="molecule type" value="Genomic_DNA"/>
</dbReference>
<keyword evidence="2" id="KW-1185">Reference proteome</keyword>
<proteinExistence type="predicted"/>
<protein>
    <submittedName>
        <fullName evidence="1">Uncharacterized protein</fullName>
    </submittedName>
</protein>
<evidence type="ECO:0000313" key="2">
    <source>
        <dbReference type="Proteomes" id="UP000256970"/>
    </source>
</evidence>
<gene>
    <name evidence="1" type="ORF">BQ4739_LOCUS11319</name>
</gene>
<accession>A0A383W106</accession>
<name>A0A383W106_TETOB</name>
<reference evidence="1 2" key="1">
    <citation type="submission" date="2016-10" db="EMBL/GenBank/DDBJ databases">
        <authorList>
            <person name="Cai Z."/>
        </authorList>
    </citation>
    <scope>NUCLEOTIDE SEQUENCE [LARGE SCALE GENOMIC DNA]</scope>
</reference>
<dbReference type="Proteomes" id="UP000256970">
    <property type="component" value="Unassembled WGS sequence"/>
</dbReference>